<reference evidence="3 4" key="1">
    <citation type="journal article" date="2020" name="ISME J.">
        <title>Uncovering the hidden diversity of litter-decomposition mechanisms in mushroom-forming fungi.</title>
        <authorList>
            <person name="Floudas D."/>
            <person name="Bentzer J."/>
            <person name="Ahren D."/>
            <person name="Johansson T."/>
            <person name="Persson P."/>
            <person name="Tunlid A."/>
        </authorList>
    </citation>
    <scope>NUCLEOTIDE SEQUENCE [LARGE SCALE GENOMIC DNA]</scope>
    <source>
        <strain evidence="3 4">CBS 291.85</strain>
    </source>
</reference>
<dbReference type="Proteomes" id="UP000559256">
    <property type="component" value="Unassembled WGS sequence"/>
</dbReference>
<evidence type="ECO:0000256" key="1">
    <source>
        <dbReference type="ARBA" id="ARBA00005788"/>
    </source>
</evidence>
<dbReference type="AlphaFoldDB" id="A0A8H5GDD4"/>
<evidence type="ECO:0000259" key="2">
    <source>
        <dbReference type="Pfam" id="PF08593"/>
    </source>
</evidence>
<evidence type="ECO:0000313" key="3">
    <source>
        <dbReference type="EMBL" id="KAF5362974.1"/>
    </source>
</evidence>
<sequence length="234" mass="26226">MANIPPAPPAPPVPPVIPGLPALPGPANPPQWADLAAAEIWRIETINRNDVTPAQFAGVSRYMAELQQLIQPNLPNPPPNPPNPLANNGQQILRQLRAVNNQLTQINQTLNGHTRTLARHSTKLDKLDNIEKNQAQFQQYMLRNENLNCGNNQLVEVPLSIILPNQQYNPWGQQTRGFHGHAAVVLPRLNSWQAIDNLNNNELWQYYRHYGGSLPAPARPQQIQYVKCKVGCWL</sequence>
<protein>
    <recommendedName>
        <fullName evidence="2">Mug135-like C-terminal domain-containing protein</fullName>
    </recommendedName>
</protein>
<dbReference type="Pfam" id="PF08593">
    <property type="entry name" value="Mug135_C"/>
    <property type="match status" value="1"/>
</dbReference>
<comment type="caution">
    <text evidence="3">The sequence shown here is derived from an EMBL/GenBank/DDBJ whole genome shotgun (WGS) entry which is preliminary data.</text>
</comment>
<organism evidence="3 4">
    <name type="scientific">Tetrapyrgos nigripes</name>
    <dbReference type="NCBI Taxonomy" id="182062"/>
    <lineage>
        <taxon>Eukaryota</taxon>
        <taxon>Fungi</taxon>
        <taxon>Dikarya</taxon>
        <taxon>Basidiomycota</taxon>
        <taxon>Agaricomycotina</taxon>
        <taxon>Agaricomycetes</taxon>
        <taxon>Agaricomycetidae</taxon>
        <taxon>Agaricales</taxon>
        <taxon>Marasmiineae</taxon>
        <taxon>Marasmiaceae</taxon>
        <taxon>Tetrapyrgos</taxon>
    </lineage>
</organism>
<dbReference type="InterPro" id="IPR013902">
    <property type="entry name" value="Mug135-like_C"/>
</dbReference>
<comment type="similarity">
    <text evidence="1">Belongs to the UPF0612 family.</text>
</comment>
<name>A0A8H5GDD4_9AGAR</name>
<gene>
    <name evidence="3" type="ORF">D9758_007127</name>
</gene>
<evidence type="ECO:0000313" key="4">
    <source>
        <dbReference type="Proteomes" id="UP000559256"/>
    </source>
</evidence>
<feature type="domain" description="Mug135-like C-terminal" evidence="2">
    <location>
        <begin position="145"/>
        <end position="232"/>
    </location>
</feature>
<accession>A0A8H5GDD4</accession>
<dbReference type="EMBL" id="JAACJM010000036">
    <property type="protein sequence ID" value="KAF5362974.1"/>
    <property type="molecule type" value="Genomic_DNA"/>
</dbReference>
<proteinExistence type="inferred from homology"/>
<keyword evidence="4" id="KW-1185">Reference proteome</keyword>